<feature type="region of interest" description="Disordered" evidence="3">
    <location>
        <begin position="1"/>
        <end position="42"/>
    </location>
</feature>
<dbReference type="PANTHER" id="PTHR19965:SF35">
    <property type="entry name" value="RNA ANNEALING PROTEIN YRA1"/>
    <property type="match status" value="1"/>
</dbReference>
<gene>
    <name evidence="5" type="ORF">MPUS1402_LOCUS9171</name>
</gene>
<dbReference type="Pfam" id="PF13865">
    <property type="entry name" value="FoP_duplication"/>
    <property type="match status" value="1"/>
</dbReference>
<dbReference type="GO" id="GO:0005634">
    <property type="term" value="C:nucleus"/>
    <property type="evidence" value="ECO:0007669"/>
    <property type="project" value="TreeGrafter"/>
</dbReference>
<dbReference type="GO" id="GO:0006406">
    <property type="term" value="P:mRNA export from nucleus"/>
    <property type="evidence" value="ECO:0007669"/>
    <property type="project" value="TreeGrafter"/>
</dbReference>
<dbReference type="InterPro" id="IPR012677">
    <property type="entry name" value="Nucleotide-bd_a/b_plait_sf"/>
</dbReference>
<evidence type="ECO:0000313" key="5">
    <source>
        <dbReference type="EMBL" id="CAD8244321.1"/>
    </source>
</evidence>
<evidence type="ECO:0000256" key="2">
    <source>
        <dbReference type="PROSITE-ProRule" id="PRU00176"/>
    </source>
</evidence>
<dbReference type="GO" id="GO:0003729">
    <property type="term" value="F:mRNA binding"/>
    <property type="evidence" value="ECO:0007669"/>
    <property type="project" value="TreeGrafter"/>
</dbReference>
<evidence type="ECO:0000256" key="1">
    <source>
        <dbReference type="ARBA" id="ARBA00022884"/>
    </source>
</evidence>
<name>A0A7R9Y3N9_MICPS</name>
<dbReference type="EMBL" id="HBDY01012083">
    <property type="protein sequence ID" value="CAD8244321.1"/>
    <property type="molecule type" value="Transcribed_RNA"/>
</dbReference>
<dbReference type="SMART" id="SM01218">
    <property type="entry name" value="FoP_duplication"/>
    <property type="match status" value="1"/>
</dbReference>
<feature type="region of interest" description="Disordered" evidence="3">
    <location>
        <begin position="212"/>
        <end position="264"/>
    </location>
</feature>
<reference evidence="5" key="1">
    <citation type="submission" date="2021-01" db="EMBL/GenBank/DDBJ databases">
        <authorList>
            <person name="Corre E."/>
            <person name="Pelletier E."/>
            <person name="Niang G."/>
            <person name="Scheremetjew M."/>
            <person name="Finn R."/>
            <person name="Kale V."/>
            <person name="Holt S."/>
            <person name="Cochrane G."/>
            <person name="Meng A."/>
            <person name="Brown T."/>
            <person name="Cohen L."/>
        </authorList>
    </citation>
    <scope>NUCLEOTIDE SEQUENCE</scope>
    <source>
        <strain evidence="5">RCC1614</strain>
    </source>
</reference>
<dbReference type="SMART" id="SM00360">
    <property type="entry name" value="RRM"/>
    <property type="match status" value="1"/>
</dbReference>
<feature type="compositionally biased region" description="Gly residues" evidence="3">
    <location>
        <begin position="218"/>
        <end position="241"/>
    </location>
</feature>
<dbReference type="InterPro" id="IPR051229">
    <property type="entry name" value="ALYREF_mRNA_export"/>
</dbReference>
<evidence type="ECO:0000256" key="3">
    <source>
        <dbReference type="SAM" id="MobiDB-lite"/>
    </source>
</evidence>
<evidence type="ECO:0000259" key="4">
    <source>
        <dbReference type="PROSITE" id="PS50102"/>
    </source>
</evidence>
<sequence>MDIDQSLDAMIKAAPKKGGPKKKPAAGKKKTPVKKTGGGVRAKVIAKPRRGGQGGRARDVAMAVDDAWQHDRFQGGNRGPRAGGGGGGARLVVSNLHFNVTNADVKELFQQVGAVKKAGLNFDENGRSKGTAEIIFASPASAQKAIQTYNGVKLDGRPLKIELIGGGGGLGGSLAGRLSGVGAGGRTVTFNAGRGGSGGRGGRKVVAKVVSAPRGKKGAAGGAKGAGGRGAKGGGRGGKGGRGPKPKKATPMTQEQLDAQLDSYKAGAAAAPAGDVAMME</sequence>
<dbReference type="InterPro" id="IPR035979">
    <property type="entry name" value="RBD_domain_sf"/>
</dbReference>
<dbReference type="PROSITE" id="PS50102">
    <property type="entry name" value="RRM"/>
    <property type="match status" value="1"/>
</dbReference>
<dbReference type="Pfam" id="PF00076">
    <property type="entry name" value="RRM_1"/>
    <property type="match status" value="1"/>
</dbReference>
<protein>
    <recommendedName>
        <fullName evidence="4">RRM domain-containing protein</fullName>
    </recommendedName>
</protein>
<dbReference type="InterPro" id="IPR000504">
    <property type="entry name" value="RRM_dom"/>
</dbReference>
<accession>A0A7R9Y3N9</accession>
<dbReference type="PANTHER" id="PTHR19965">
    <property type="entry name" value="RNA AND EXPORT FACTOR BINDING PROTEIN"/>
    <property type="match status" value="1"/>
</dbReference>
<dbReference type="InterPro" id="IPR025715">
    <property type="entry name" value="FoP_C"/>
</dbReference>
<feature type="domain" description="RRM" evidence="4">
    <location>
        <begin position="89"/>
        <end position="166"/>
    </location>
</feature>
<dbReference type="SUPFAM" id="SSF54928">
    <property type="entry name" value="RNA-binding domain, RBD"/>
    <property type="match status" value="1"/>
</dbReference>
<dbReference type="AlphaFoldDB" id="A0A7R9Y3N9"/>
<organism evidence="5">
    <name type="scientific">Micromonas pusilla</name>
    <name type="common">Picoplanktonic green alga</name>
    <name type="synonym">Chromulina pusilla</name>
    <dbReference type="NCBI Taxonomy" id="38833"/>
    <lineage>
        <taxon>Eukaryota</taxon>
        <taxon>Viridiplantae</taxon>
        <taxon>Chlorophyta</taxon>
        <taxon>Mamiellophyceae</taxon>
        <taxon>Mamiellales</taxon>
        <taxon>Mamiellaceae</taxon>
        <taxon>Micromonas</taxon>
    </lineage>
</organism>
<dbReference type="Gene3D" id="3.30.70.330">
    <property type="match status" value="1"/>
</dbReference>
<keyword evidence="1 2" id="KW-0694">RNA-binding</keyword>
<feature type="compositionally biased region" description="Basic residues" evidence="3">
    <location>
        <begin position="14"/>
        <end position="33"/>
    </location>
</feature>
<proteinExistence type="predicted"/>